<proteinExistence type="predicted"/>
<organism evidence="2 3">
    <name type="scientific">Ranitomeya imitator</name>
    <name type="common">mimic poison frog</name>
    <dbReference type="NCBI Taxonomy" id="111125"/>
    <lineage>
        <taxon>Eukaryota</taxon>
        <taxon>Metazoa</taxon>
        <taxon>Chordata</taxon>
        <taxon>Craniata</taxon>
        <taxon>Vertebrata</taxon>
        <taxon>Euteleostomi</taxon>
        <taxon>Amphibia</taxon>
        <taxon>Batrachia</taxon>
        <taxon>Anura</taxon>
        <taxon>Neobatrachia</taxon>
        <taxon>Hyloidea</taxon>
        <taxon>Dendrobatidae</taxon>
        <taxon>Dendrobatinae</taxon>
        <taxon>Ranitomeya</taxon>
    </lineage>
</organism>
<feature type="domain" description="NXPE C-terminal" evidence="1">
    <location>
        <begin position="52"/>
        <end position="272"/>
    </location>
</feature>
<protein>
    <recommendedName>
        <fullName evidence="1">NXPE C-terminal domain-containing protein</fullName>
    </recommendedName>
</protein>
<dbReference type="Proteomes" id="UP001176940">
    <property type="component" value="Unassembled WGS sequence"/>
</dbReference>
<dbReference type="Pfam" id="PF24536">
    <property type="entry name" value="NXPE4_C"/>
    <property type="match status" value="1"/>
</dbReference>
<gene>
    <name evidence="2" type="ORF">RIMI_LOCUS21589630</name>
</gene>
<dbReference type="PANTHER" id="PTHR16165:SF23">
    <property type="entry name" value="NEUREXOPHILIN AND PC-ESTERASE DOMAIN FAMILY, MEMBER 5"/>
    <property type="match status" value="1"/>
</dbReference>
<evidence type="ECO:0000259" key="1">
    <source>
        <dbReference type="Pfam" id="PF24536"/>
    </source>
</evidence>
<evidence type="ECO:0000313" key="2">
    <source>
        <dbReference type="EMBL" id="CAJ0966729.1"/>
    </source>
</evidence>
<evidence type="ECO:0000313" key="3">
    <source>
        <dbReference type="Proteomes" id="UP001176940"/>
    </source>
</evidence>
<reference evidence="2" key="1">
    <citation type="submission" date="2023-07" db="EMBL/GenBank/DDBJ databases">
        <authorList>
            <person name="Stuckert A."/>
        </authorList>
    </citation>
    <scope>NUCLEOTIDE SEQUENCE</scope>
</reference>
<dbReference type="EMBL" id="CAUEEQ010076494">
    <property type="protein sequence ID" value="CAJ0966729.1"/>
    <property type="molecule type" value="Genomic_DNA"/>
</dbReference>
<dbReference type="PANTHER" id="PTHR16165">
    <property type="entry name" value="NXPE FAMILY MEMBER"/>
    <property type="match status" value="1"/>
</dbReference>
<accession>A0ABN9MK26</accession>
<comment type="caution">
    <text evidence="2">The sequence shown here is derived from an EMBL/GenBank/DDBJ whole genome shotgun (WGS) entry which is preliminary data.</text>
</comment>
<keyword evidence="3" id="KW-1185">Reference proteome</keyword>
<dbReference type="InterPro" id="IPR057106">
    <property type="entry name" value="NXPE4_C"/>
</dbReference>
<name>A0ABN9MK26_9NEOB</name>
<sequence length="274" mass="30487">MGPVTDKTISGSVPPIIIKPNESFSDLLSKLPTCRSGLNASQPSGFYYGDNWTSLVCQVHHFPQSSDALACLKGKDIHMFGDSTLRQWFEYLEKFIPSLKRIDLHVNYQSGPLIAVEANAGLVMQWRAHGLPLRATKTMMSDLHYEAADLAGIGGGPHTVIVLTLWAHFTSYPVMVYLERLDRVRQAISSLLFRSPETTVIIKSANTGYKSIFGSDWLSLQLDILLRAAFKGMGVIILDVWDMTSCHYLPDNIHPGPPVIKNEVDLMLSYLCPH</sequence>